<dbReference type="InterPro" id="IPR046373">
    <property type="entry name" value="Acyl-CoA_Oxase/DH_mid-dom_sf"/>
</dbReference>
<comment type="caution">
    <text evidence="4">The sequence shown here is derived from an EMBL/GenBank/DDBJ whole genome shotgun (WGS) entry which is preliminary data.</text>
</comment>
<dbReference type="Gene3D" id="1.20.140.10">
    <property type="entry name" value="Butyryl-CoA Dehydrogenase, subunit A, domain 3"/>
    <property type="match status" value="1"/>
</dbReference>
<dbReference type="InterPro" id="IPR037069">
    <property type="entry name" value="AcylCoA_DH/ox_N_sf"/>
</dbReference>
<dbReference type="InterPro" id="IPR013786">
    <property type="entry name" value="AcylCoA_DH/ox_N"/>
</dbReference>
<keyword evidence="5" id="KW-1185">Reference proteome</keyword>
<evidence type="ECO:0000259" key="2">
    <source>
        <dbReference type="Pfam" id="PF02771"/>
    </source>
</evidence>
<dbReference type="PIRSF" id="PIRSF016578">
    <property type="entry name" value="HsaA"/>
    <property type="match status" value="1"/>
</dbReference>
<dbReference type="Proteomes" id="UP000245712">
    <property type="component" value="Unassembled WGS sequence"/>
</dbReference>
<name>A0ABX5KDK6_9BURK</name>
<protein>
    <submittedName>
        <fullName evidence="4">3-hydroxy-9,10-secoandrosta-1,3,5(10)-triene-9, 17-dione monooxygenase</fullName>
    </submittedName>
</protein>
<dbReference type="InterPro" id="IPR013107">
    <property type="entry name" value="Acyl-CoA_DH_C"/>
</dbReference>
<reference evidence="4 5" key="1">
    <citation type="submission" date="2018-05" db="EMBL/GenBank/DDBJ databases">
        <title>Genomic Encyclopedia of Type Strains, Phase IV (KMG-V): Genome sequencing to study the core and pangenomes of soil and plant-associated prokaryotes.</title>
        <authorList>
            <person name="Whitman W."/>
        </authorList>
    </citation>
    <scope>NUCLEOTIDE SEQUENCE [LARGE SCALE GENOMIC DNA]</scope>
    <source>
        <strain evidence="4 5">SCZa-39</strain>
    </source>
</reference>
<keyword evidence="4" id="KW-0503">Monooxygenase</keyword>
<evidence type="ECO:0000313" key="5">
    <source>
        <dbReference type="Proteomes" id="UP000245712"/>
    </source>
</evidence>
<dbReference type="EMBL" id="QEOB01000018">
    <property type="protein sequence ID" value="PVX75200.1"/>
    <property type="molecule type" value="Genomic_DNA"/>
</dbReference>
<sequence length="409" mass="45216">MNAINQAETPCAPGVTELVERAHAMIPALRANAAEVEKARSVPKETIDAFKEAGFFKILQPRRWGGWEMDPSVFSKVLMELGRGCPSSAWNMMILGVHQWEFGLFDERAGNDMWAADNSVLVASSYAPFGKCRKVDGGWMLSGEWKTSSGCDHAQGGAILGAFELDDEGNRRDTRSFLVSREDYDIIDDWFVVGLAGTGSKSVRIKGEAFIPDYRSHSVIDYTKTDRETPYLHPFNQVFYASVSSVIIGFARGMIDLYIEQMKPRQNIMGPAGAAAQNPYVKDKLGNAALLVRSAQARLAQVFEEASAYVQRGELVPLHDRVFHFLEIQRCGKDCLDASMMLWKKLSARAIGLNNPVQLWMRAMLVAANHITQNEDDNAGVLGGYLLGQGVPPFIYNLPEVPACQEQAA</sequence>
<dbReference type="Gene3D" id="2.40.110.10">
    <property type="entry name" value="Butyryl-CoA Dehydrogenase, subunit A, domain 2"/>
    <property type="match status" value="1"/>
</dbReference>
<dbReference type="Pfam" id="PF08028">
    <property type="entry name" value="Acyl-CoA_dh_2"/>
    <property type="match status" value="1"/>
</dbReference>
<gene>
    <name evidence="4" type="ORF">C7402_118132</name>
</gene>
<proteinExistence type="predicted"/>
<evidence type="ECO:0000256" key="1">
    <source>
        <dbReference type="ARBA" id="ARBA00023002"/>
    </source>
</evidence>
<dbReference type="GO" id="GO:0004497">
    <property type="term" value="F:monooxygenase activity"/>
    <property type="evidence" value="ECO:0007669"/>
    <property type="project" value="UniProtKB-KW"/>
</dbReference>
<feature type="domain" description="Acyl-CoA dehydrogenase/oxidase N-terminal" evidence="2">
    <location>
        <begin position="29"/>
        <end position="92"/>
    </location>
</feature>
<dbReference type="Gene3D" id="1.10.540.10">
    <property type="entry name" value="Acyl-CoA dehydrogenase/oxidase, N-terminal domain"/>
    <property type="match status" value="1"/>
</dbReference>
<dbReference type="InterPro" id="IPR009100">
    <property type="entry name" value="AcylCoA_DH/oxidase_NM_dom_sf"/>
</dbReference>
<dbReference type="Pfam" id="PF02771">
    <property type="entry name" value="Acyl-CoA_dh_N"/>
    <property type="match status" value="1"/>
</dbReference>
<keyword evidence="1" id="KW-0560">Oxidoreductase</keyword>
<organism evidence="4 5">
    <name type="scientific">Paraburkholderia unamae</name>
    <dbReference type="NCBI Taxonomy" id="219649"/>
    <lineage>
        <taxon>Bacteria</taxon>
        <taxon>Pseudomonadati</taxon>
        <taxon>Pseudomonadota</taxon>
        <taxon>Betaproteobacteria</taxon>
        <taxon>Burkholderiales</taxon>
        <taxon>Burkholderiaceae</taxon>
        <taxon>Paraburkholderia</taxon>
    </lineage>
</organism>
<dbReference type="RefSeq" id="WP_116613562.1">
    <property type="nucleotide sequence ID" value="NZ_QEOB01000018.1"/>
</dbReference>
<evidence type="ECO:0000313" key="4">
    <source>
        <dbReference type="EMBL" id="PVX75200.1"/>
    </source>
</evidence>
<accession>A0ABX5KDK6</accession>
<feature type="domain" description="Acyl-CoA dehydrogenase C-terminal" evidence="3">
    <location>
        <begin position="243"/>
        <end position="373"/>
    </location>
</feature>
<dbReference type="SUPFAM" id="SSF56645">
    <property type="entry name" value="Acyl-CoA dehydrogenase NM domain-like"/>
    <property type="match status" value="1"/>
</dbReference>
<evidence type="ECO:0000259" key="3">
    <source>
        <dbReference type="Pfam" id="PF08028"/>
    </source>
</evidence>